<dbReference type="InterPro" id="IPR029044">
    <property type="entry name" value="Nucleotide-diphossugar_trans"/>
</dbReference>
<dbReference type="KEGG" id="mlt:VC82_2816"/>
<organism evidence="2 3">
    <name type="scientific">Flagellimonas lutaonensis</name>
    <dbReference type="NCBI Taxonomy" id="516051"/>
    <lineage>
        <taxon>Bacteria</taxon>
        <taxon>Pseudomonadati</taxon>
        <taxon>Bacteroidota</taxon>
        <taxon>Flavobacteriia</taxon>
        <taxon>Flavobacteriales</taxon>
        <taxon>Flavobacteriaceae</taxon>
        <taxon>Flagellimonas</taxon>
    </lineage>
</organism>
<evidence type="ECO:0000313" key="3">
    <source>
        <dbReference type="Proteomes" id="UP000032726"/>
    </source>
</evidence>
<dbReference type="HOGENOM" id="CLU_061980_2_0_10"/>
<dbReference type="GO" id="GO:0016779">
    <property type="term" value="F:nucleotidyltransferase activity"/>
    <property type="evidence" value="ECO:0007669"/>
    <property type="project" value="UniProtKB-ARBA"/>
</dbReference>
<dbReference type="RefSeq" id="WP_045802910.1">
    <property type="nucleotide sequence ID" value="NZ_CP011071.1"/>
</dbReference>
<reference evidence="2 3" key="1">
    <citation type="submission" date="2015-03" db="EMBL/GenBank/DDBJ databases">
        <title>Complete genome sequence of Muricauda lutaonensis CC-HSB-11T, isolated from a coastal hot spring.</title>
        <authorList>
            <person name="Kim K.M."/>
        </authorList>
    </citation>
    <scope>NUCLEOTIDE SEQUENCE [LARGE SCALE GENOMIC DNA]</scope>
    <source>
        <strain evidence="2 3">CC-HSB-11</strain>
    </source>
</reference>
<dbReference type="Gene3D" id="3.90.550.10">
    <property type="entry name" value="Spore Coat Polysaccharide Biosynthesis Protein SpsA, Chain A"/>
    <property type="match status" value="1"/>
</dbReference>
<evidence type="ECO:0000313" key="2">
    <source>
        <dbReference type="EMBL" id="AKA36365.1"/>
    </source>
</evidence>
<dbReference type="AlphaFoldDB" id="A0A0D5YVV0"/>
<gene>
    <name evidence="2" type="ORF">VC82_2816</name>
</gene>
<dbReference type="PANTHER" id="PTHR43777:SF1">
    <property type="entry name" value="MOLYBDENUM COFACTOR CYTIDYLYLTRANSFERASE"/>
    <property type="match status" value="1"/>
</dbReference>
<name>A0A0D5YVV0_9FLAO</name>
<accession>A0A0D5YVV0</accession>
<dbReference type="Pfam" id="PF12804">
    <property type="entry name" value="NTP_transf_3"/>
    <property type="match status" value="1"/>
</dbReference>
<feature type="domain" description="MobA-like NTP transferase" evidence="1">
    <location>
        <begin position="10"/>
        <end position="167"/>
    </location>
</feature>
<sequence length="199" mass="21902">MQDTHPNIVVLVMAAGGATRMGKIKQLLPWKDTTLLNHAIAQAKEVSKEIVVVLGAHSEAIKKTLPNGVAATVNHHWKRGLGNSIAHGVGFVREQYQADGILVMLADQPLLDSTHLNRLLATFRSENVTVATQYEHGFGVPTVFHPSMLNRLQQLDADKGAGKILNEKTTKLKKIAAPTQTIDIDTVEDYQRMHQQYGK</sequence>
<dbReference type="PANTHER" id="PTHR43777">
    <property type="entry name" value="MOLYBDENUM COFACTOR CYTIDYLYLTRANSFERASE"/>
    <property type="match status" value="1"/>
</dbReference>
<dbReference type="STRING" id="516051.VC82_2816"/>
<dbReference type="InterPro" id="IPR025877">
    <property type="entry name" value="MobA-like_NTP_Trfase"/>
</dbReference>
<proteinExistence type="predicted"/>
<evidence type="ECO:0000259" key="1">
    <source>
        <dbReference type="Pfam" id="PF12804"/>
    </source>
</evidence>
<dbReference type="EMBL" id="CP011071">
    <property type="protein sequence ID" value="AKA36365.1"/>
    <property type="molecule type" value="Genomic_DNA"/>
</dbReference>
<dbReference type="OrthoDB" id="9779263at2"/>
<dbReference type="SUPFAM" id="SSF53448">
    <property type="entry name" value="Nucleotide-diphospho-sugar transferases"/>
    <property type="match status" value="1"/>
</dbReference>
<protein>
    <submittedName>
        <fullName evidence="2">PucB-like protein</fullName>
    </submittedName>
</protein>
<dbReference type="CDD" id="cd04182">
    <property type="entry name" value="GT_2_like_f"/>
    <property type="match status" value="1"/>
</dbReference>
<keyword evidence="3" id="KW-1185">Reference proteome</keyword>
<dbReference type="Proteomes" id="UP000032726">
    <property type="component" value="Chromosome"/>
</dbReference>